<dbReference type="Proteomes" id="UP000307440">
    <property type="component" value="Unassembled WGS sequence"/>
</dbReference>
<dbReference type="EMBL" id="ML210696">
    <property type="protein sequence ID" value="TFK16632.1"/>
    <property type="molecule type" value="Genomic_DNA"/>
</dbReference>
<proteinExistence type="predicted"/>
<organism evidence="2 3">
    <name type="scientific">Coprinopsis marcescibilis</name>
    <name type="common">Agaric fungus</name>
    <name type="synonym">Psathyrella marcescibilis</name>
    <dbReference type="NCBI Taxonomy" id="230819"/>
    <lineage>
        <taxon>Eukaryota</taxon>
        <taxon>Fungi</taxon>
        <taxon>Dikarya</taxon>
        <taxon>Basidiomycota</taxon>
        <taxon>Agaricomycotina</taxon>
        <taxon>Agaricomycetes</taxon>
        <taxon>Agaricomycetidae</taxon>
        <taxon>Agaricales</taxon>
        <taxon>Agaricineae</taxon>
        <taxon>Psathyrellaceae</taxon>
        <taxon>Coprinopsis</taxon>
    </lineage>
</organism>
<dbReference type="OrthoDB" id="3057475at2759"/>
<accession>A0A5C3K9U5</accession>
<dbReference type="Gene3D" id="3.40.140.10">
    <property type="entry name" value="Cytidine Deaminase, domain 2"/>
    <property type="match status" value="1"/>
</dbReference>
<dbReference type="AlphaFoldDB" id="A0A5C3K9U5"/>
<feature type="compositionally biased region" description="Basic and acidic residues" evidence="1">
    <location>
        <begin position="228"/>
        <end position="237"/>
    </location>
</feature>
<feature type="non-terminal residue" evidence="2">
    <location>
        <position position="1"/>
    </location>
</feature>
<feature type="region of interest" description="Disordered" evidence="1">
    <location>
        <begin position="204"/>
        <end position="237"/>
    </location>
</feature>
<evidence type="ECO:0000313" key="2">
    <source>
        <dbReference type="EMBL" id="TFK16632.1"/>
    </source>
</evidence>
<evidence type="ECO:0000256" key="1">
    <source>
        <dbReference type="SAM" id="MobiDB-lite"/>
    </source>
</evidence>
<keyword evidence="3" id="KW-1185">Reference proteome</keyword>
<reference evidence="2 3" key="1">
    <citation type="journal article" date="2019" name="Nat. Ecol. Evol.">
        <title>Megaphylogeny resolves global patterns of mushroom evolution.</title>
        <authorList>
            <person name="Varga T."/>
            <person name="Krizsan K."/>
            <person name="Foldi C."/>
            <person name="Dima B."/>
            <person name="Sanchez-Garcia M."/>
            <person name="Sanchez-Ramirez S."/>
            <person name="Szollosi G.J."/>
            <person name="Szarkandi J.G."/>
            <person name="Papp V."/>
            <person name="Albert L."/>
            <person name="Andreopoulos W."/>
            <person name="Angelini C."/>
            <person name="Antonin V."/>
            <person name="Barry K.W."/>
            <person name="Bougher N.L."/>
            <person name="Buchanan P."/>
            <person name="Buyck B."/>
            <person name="Bense V."/>
            <person name="Catcheside P."/>
            <person name="Chovatia M."/>
            <person name="Cooper J."/>
            <person name="Damon W."/>
            <person name="Desjardin D."/>
            <person name="Finy P."/>
            <person name="Geml J."/>
            <person name="Haridas S."/>
            <person name="Hughes K."/>
            <person name="Justo A."/>
            <person name="Karasinski D."/>
            <person name="Kautmanova I."/>
            <person name="Kiss B."/>
            <person name="Kocsube S."/>
            <person name="Kotiranta H."/>
            <person name="LaButti K.M."/>
            <person name="Lechner B.E."/>
            <person name="Liimatainen K."/>
            <person name="Lipzen A."/>
            <person name="Lukacs Z."/>
            <person name="Mihaltcheva S."/>
            <person name="Morgado L.N."/>
            <person name="Niskanen T."/>
            <person name="Noordeloos M.E."/>
            <person name="Ohm R.A."/>
            <person name="Ortiz-Santana B."/>
            <person name="Ovrebo C."/>
            <person name="Racz N."/>
            <person name="Riley R."/>
            <person name="Savchenko A."/>
            <person name="Shiryaev A."/>
            <person name="Soop K."/>
            <person name="Spirin V."/>
            <person name="Szebenyi C."/>
            <person name="Tomsovsky M."/>
            <person name="Tulloss R.E."/>
            <person name="Uehling J."/>
            <person name="Grigoriev I.V."/>
            <person name="Vagvolgyi C."/>
            <person name="Papp T."/>
            <person name="Martin F.M."/>
            <person name="Miettinen O."/>
            <person name="Hibbett D.S."/>
            <person name="Nagy L.G."/>
        </authorList>
    </citation>
    <scope>NUCLEOTIDE SEQUENCE [LARGE SCALE GENOMIC DNA]</scope>
    <source>
        <strain evidence="2 3">CBS 121175</strain>
    </source>
</reference>
<dbReference type="InterPro" id="IPR043173">
    <property type="entry name" value="Prp8_domainIV_fingers"/>
</dbReference>
<name>A0A5C3K9U5_COPMA</name>
<sequence>VPHIQGASTVKTVILWACKFCRKRKACRVLDEEDATCKKRPVDLACKFCRQRQIACVVTAKAEACQCEFPPQSYRGLKGKAKRGDYYYPSVGHFPPLLNTVTHYTRTVWLRYGDQLSENVNVRNYKAYMIIGSNRSESQHSLVSFSCSMAFTTTMRRPRSILHPDKNPITITEPHFIWTSLNDEEWIKKSLYLQLSDSRKRSQRSILKRKHVARDSRADPDTSTATRHHPDCKESSASKSDWRVRAIYSSPKNVLRAFIVSQDLYGTSSSDNKQVKEIKAVVWIPQWGPGTFGLDQYAGVGALTLSPINMSTQAKIMADHPGWVSPSIGIAASFSPGSVPSLVDCRWI</sequence>
<evidence type="ECO:0000313" key="3">
    <source>
        <dbReference type="Proteomes" id="UP000307440"/>
    </source>
</evidence>
<protein>
    <submittedName>
        <fullName evidence="2">Uncharacterized protein</fullName>
    </submittedName>
</protein>
<dbReference type="STRING" id="230819.A0A5C3K9U5"/>
<dbReference type="Gene3D" id="1.20.80.40">
    <property type="match status" value="1"/>
</dbReference>
<gene>
    <name evidence="2" type="ORF">FA15DRAFT_662013</name>
</gene>